<evidence type="ECO:0000313" key="2">
    <source>
        <dbReference type="EMBL" id="ATQ44413.1"/>
    </source>
</evidence>
<dbReference type="Gene3D" id="1.10.390.10">
    <property type="entry name" value="Neutral Protease Domain 2"/>
    <property type="match status" value="1"/>
</dbReference>
<proteinExistence type="predicted"/>
<dbReference type="EMBL" id="CP024201">
    <property type="protein sequence ID" value="ATQ44413.1"/>
    <property type="molecule type" value="Genomic_DNA"/>
</dbReference>
<evidence type="ECO:0000313" key="3">
    <source>
        <dbReference type="Proteomes" id="UP000228945"/>
    </source>
</evidence>
<name>A0A2D2B2C2_9CAUL</name>
<dbReference type="Pfam" id="PF05299">
    <property type="entry name" value="Peptidase_M61"/>
    <property type="match status" value="1"/>
</dbReference>
<feature type="domain" description="Peptidase M61 catalytic" evidence="1">
    <location>
        <begin position="273"/>
        <end position="343"/>
    </location>
</feature>
<gene>
    <name evidence="2" type="ORF">CSW64_19495</name>
</gene>
<dbReference type="SUPFAM" id="SSF55486">
    <property type="entry name" value="Metalloproteases ('zincins'), catalytic domain"/>
    <property type="match status" value="1"/>
</dbReference>
<sequence length="563" mass="61982">MIAAMAALGALGAARPAPVEYSLAPVFEGDALKAVAVEVRFVGEADGDTRVRLPNDWGGETELYRHLSPVAAEGGEATVESPGVLLIRHGKHARITLRYQVANGYPGDPPAGNPYRPVIRPAWFHLLGEAVFAEPEDRYQAPARFRWRDWPKDWTIASDLDHGGGRRLQVGDVLQSVSVGGPDFRIVTRPIDGGSVRLAMRGQWDFTPDRFADLVSSVLDAQRRFWGDKKGPYFVTLIPTDGALTQVSIGGTGRGDAFAMFATANATDSALRYVIAHEHIHTWVPRALGRMPKEDEAGSYWFSEGFTDFYTYRTLLRTGVWSLEDFARYANESLLAYEVSPVRAEPNSRILKDFWTNAQVGKLPYQRGMLLAFYWDAKIRTATNGAKDLDDVVFLMRRWREAAKTSDEVGYVREAFAKAMNEVAGLDVAQDYARYVDAGEPVVLPADLFGTCARIASENRRVFERGWDPEATSKAGNVVTGLKTDSPAYAAGLREGMKIVRREAGVVGDARIEYAVRIKEGDGERVIRFMPEGKGNFAAREIVIAPSLDETARKACAARIGGA</sequence>
<dbReference type="InterPro" id="IPR027268">
    <property type="entry name" value="Peptidase_M4/M1_CTD_sf"/>
</dbReference>
<keyword evidence="3" id="KW-1185">Reference proteome</keyword>
<evidence type="ECO:0000259" key="1">
    <source>
        <dbReference type="Pfam" id="PF05299"/>
    </source>
</evidence>
<accession>A0A2D2B2C2</accession>
<dbReference type="InterPro" id="IPR007963">
    <property type="entry name" value="Peptidase_M61_catalytic"/>
</dbReference>
<reference evidence="2 3" key="1">
    <citation type="submission" date="2017-10" db="EMBL/GenBank/DDBJ databases">
        <title>Genome sequence of Caulobacter mirabilis FWC38.</title>
        <authorList>
            <person name="Fiebig A."/>
            <person name="Crosson S."/>
        </authorList>
    </citation>
    <scope>NUCLEOTIDE SEQUENCE [LARGE SCALE GENOMIC DNA]</scope>
    <source>
        <strain evidence="2 3">FWC 38</strain>
    </source>
</reference>
<dbReference type="AlphaFoldDB" id="A0A2D2B2C2"/>
<organism evidence="2 3">
    <name type="scientific">Caulobacter mirabilis</name>
    <dbReference type="NCBI Taxonomy" id="69666"/>
    <lineage>
        <taxon>Bacteria</taxon>
        <taxon>Pseudomonadati</taxon>
        <taxon>Pseudomonadota</taxon>
        <taxon>Alphaproteobacteria</taxon>
        <taxon>Caulobacterales</taxon>
        <taxon>Caulobacteraceae</taxon>
        <taxon>Caulobacter</taxon>
    </lineage>
</organism>
<dbReference type="KEGG" id="cmb:CSW64_19495"/>
<dbReference type="Proteomes" id="UP000228945">
    <property type="component" value="Chromosome"/>
</dbReference>
<protein>
    <recommendedName>
        <fullName evidence="1">Peptidase M61 catalytic domain-containing protein</fullName>
    </recommendedName>
</protein>